<organism evidence="2 4">
    <name type="scientific">Formosa algae</name>
    <dbReference type="NCBI Taxonomy" id="225843"/>
    <lineage>
        <taxon>Bacteria</taxon>
        <taxon>Pseudomonadati</taxon>
        <taxon>Bacteroidota</taxon>
        <taxon>Flavobacteriia</taxon>
        <taxon>Flavobacteriales</taxon>
        <taxon>Flavobacteriaceae</taxon>
        <taxon>Formosa</taxon>
    </lineage>
</organism>
<evidence type="ECO:0000313" key="2">
    <source>
        <dbReference type="EMBL" id="MBP1839683.1"/>
    </source>
</evidence>
<name>A0A9X0YKL5_9FLAO</name>
<keyword evidence="1" id="KW-0812">Transmembrane</keyword>
<gene>
    <name evidence="2" type="ORF">J2Z56_001594</name>
    <name evidence="3" type="ORF">J2Z57_001420</name>
</gene>
<dbReference type="AlphaFoldDB" id="A0A9X0YKL5"/>
<dbReference type="EMBL" id="JAUSUU010000003">
    <property type="protein sequence ID" value="MDQ0334987.1"/>
    <property type="molecule type" value="Genomic_DNA"/>
</dbReference>
<feature type="transmembrane region" description="Helical" evidence="1">
    <location>
        <begin position="38"/>
        <end position="56"/>
    </location>
</feature>
<dbReference type="RefSeq" id="WP_057779065.1">
    <property type="nucleotide sequence ID" value="NZ_JAGGJQ010000003.1"/>
</dbReference>
<comment type="caution">
    <text evidence="2">The sequence shown here is derived from an EMBL/GenBank/DDBJ whole genome shotgun (WGS) entry which is preliminary data.</text>
</comment>
<reference evidence="2" key="1">
    <citation type="submission" date="2021-03" db="EMBL/GenBank/DDBJ databases">
        <title>Genomic Encyclopedia of Type Strains, Phase IV (KMG-IV): sequencing the most valuable type-strain genomes for metagenomic binning, comparative biology and taxonomic classification.</title>
        <authorList>
            <person name="Goeker M."/>
        </authorList>
    </citation>
    <scope>NUCLEOTIDE SEQUENCE</scope>
    <source>
        <strain evidence="2">DSM 15523</strain>
        <strain evidence="3 5">DSM 16476</strain>
    </source>
</reference>
<accession>A0A9X0YKL5</accession>
<feature type="transmembrane region" description="Helical" evidence="1">
    <location>
        <begin position="175"/>
        <end position="196"/>
    </location>
</feature>
<keyword evidence="1" id="KW-1133">Transmembrane helix</keyword>
<evidence type="ECO:0000313" key="4">
    <source>
        <dbReference type="Proteomes" id="UP001138672"/>
    </source>
</evidence>
<evidence type="ECO:0000313" key="3">
    <source>
        <dbReference type="EMBL" id="MDQ0334987.1"/>
    </source>
</evidence>
<feature type="transmembrane region" description="Helical" evidence="1">
    <location>
        <begin position="216"/>
        <end position="233"/>
    </location>
</feature>
<sequence length="241" mass="28716">MIDFLLAHRPNITKGVELLALAMGLISFKKFKNTPIQYFILFLLYSVLVELGGSTLKNLHPGGALEEYQYLLKYRFFYSNYWWYGLFWTIGSVLFWSFFFQKIISNKTYRNILNISTYAFIICVSIYTLIYIDEFFYTVSTFNKLFGSVIILLAIVLYFIDVLQSDVILTFYKSIYFYISMSLFFWWIVTMPLYFYQKFVLIENLEYIKLLRLTRLFSNILMYGAYACALVFCKPEKPLRT</sequence>
<protein>
    <submittedName>
        <fullName evidence="2">Uncharacterized protein</fullName>
    </submittedName>
</protein>
<dbReference type="Proteomes" id="UP001138672">
    <property type="component" value="Unassembled WGS sequence"/>
</dbReference>
<feature type="transmembrane region" description="Helical" evidence="1">
    <location>
        <begin position="144"/>
        <end position="163"/>
    </location>
</feature>
<evidence type="ECO:0000313" key="5">
    <source>
        <dbReference type="Proteomes" id="UP001231587"/>
    </source>
</evidence>
<keyword evidence="1" id="KW-0472">Membrane</keyword>
<dbReference type="OrthoDB" id="1453530at2"/>
<feature type="transmembrane region" description="Helical" evidence="1">
    <location>
        <begin position="112"/>
        <end position="132"/>
    </location>
</feature>
<dbReference type="Proteomes" id="UP001231587">
    <property type="component" value="Unassembled WGS sequence"/>
</dbReference>
<feature type="transmembrane region" description="Helical" evidence="1">
    <location>
        <begin position="81"/>
        <end position="100"/>
    </location>
</feature>
<proteinExistence type="predicted"/>
<keyword evidence="5" id="KW-1185">Reference proteome</keyword>
<evidence type="ECO:0000256" key="1">
    <source>
        <dbReference type="SAM" id="Phobius"/>
    </source>
</evidence>
<dbReference type="EMBL" id="JAGGJQ010000003">
    <property type="protein sequence ID" value="MBP1839683.1"/>
    <property type="molecule type" value="Genomic_DNA"/>
</dbReference>